<dbReference type="PANTHER" id="PTHR19818">
    <property type="entry name" value="ZINC FINGER PROTEIN ZIC AND GLI"/>
    <property type="match status" value="1"/>
</dbReference>
<reference evidence="8" key="1">
    <citation type="submission" date="2021-07" db="EMBL/GenBank/DDBJ databases">
        <title>Draft genome of Mortierella alpina, strain LL118, isolated from an aspen leaf litter sample.</title>
        <authorList>
            <person name="Yang S."/>
            <person name="Vinatzer B.A."/>
        </authorList>
    </citation>
    <scope>NUCLEOTIDE SEQUENCE</scope>
    <source>
        <strain evidence="8">LL118</strain>
    </source>
</reference>
<protein>
    <recommendedName>
        <fullName evidence="7">C2H2-type domain-containing protein</fullName>
    </recommendedName>
</protein>
<keyword evidence="4" id="KW-0862">Zinc</keyword>
<dbReference type="AlphaFoldDB" id="A0A9P7ZYD7"/>
<dbReference type="FunFam" id="3.30.160.60:FF:000125">
    <property type="entry name" value="Putative zinc finger protein 143"/>
    <property type="match status" value="1"/>
</dbReference>
<evidence type="ECO:0000256" key="4">
    <source>
        <dbReference type="ARBA" id="ARBA00022833"/>
    </source>
</evidence>
<dbReference type="EMBL" id="JAIFTL010000241">
    <property type="protein sequence ID" value="KAG9320973.1"/>
    <property type="molecule type" value="Genomic_DNA"/>
</dbReference>
<evidence type="ECO:0000313" key="9">
    <source>
        <dbReference type="Proteomes" id="UP000717515"/>
    </source>
</evidence>
<feature type="domain" description="C2H2-type" evidence="7">
    <location>
        <begin position="428"/>
        <end position="457"/>
    </location>
</feature>
<dbReference type="InterPro" id="IPR036236">
    <property type="entry name" value="Znf_C2H2_sf"/>
</dbReference>
<evidence type="ECO:0000256" key="5">
    <source>
        <dbReference type="PROSITE-ProRule" id="PRU00042"/>
    </source>
</evidence>
<dbReference type="FunFam" id="3.30.160.60:FF:000710">
    <property type="entry name" value="Zinc finger protein 768"/>
    <property type="match status" value="1"/>
</dbReference>
<accession>A0A9P7ZYD7</accession>
<dbReference type="InterPro" id="IPR013087">
    <property type="entry name" value="Znf_C2H2_type"/>
</dbReference>
<feature type="compositionally biased region" description="Low complexity" evidence="6">
    <location>
        <begin position="368"/>
        <end position="388"/>
    </location>
</feature>
<dbReference type="Gene3D" id="3.30.160.60">
    <property type="entry name" value="Classic Zinc Finger"/>
    <property type="match status" value="3"/>
</dbReference>
<comment type="caution">
    <text evidence="8">The sequence shown here is derived from an EMBL/GenBank/DDBJ whole genome shotgun (WGS) entry which is preliminary data.</text>
</comment>
<feature type="compositionally biased region" description="Basic and acidic residues" evidence="6">
    <location>
        <begin position="86"/>
        <end position="96"/>
    </location>
</feature>
<evidence type="ECO:0000256" key="3">
    <source>
        <dbReference type="ARBA" id="ARBA00022771"/>
    </source>
</evidence>
<evidence type="ECO:0000256" key="1">
    <source>
        <dbReference type="ARBA" id="ARBA00022723"/>
    </source>
</evidence>
<dbReference type="PROSITE" id="PS50157">
    <property type="entry name" value="ZINC_FINGER_C2H2_2"/>
    <property type="match status" value="3"/>
</dbReference>
<feature type="region of interest" description="Disordered" evidence="6">
    <location>
        <begin position="77"/>
        <end position="106"/>
    </location>
</feature>
<dbReference type="PROSITE" id="PS00028">
    <property type="entry name" value="ZINC_FINGER_C2H2_1"/>
    <property type="match status" value="2"/>
</dbReference>
<feature type="domain" description="C2H2-type" evidence="7">
    <location>
        <begin position="486"/>
        <end position="507"/>
    </location>
</feature>
<evidence type="ECO:0000313" key="8">
    <source>
        <dbReference type="EMBL" id="KAG9320973.1"/>
    </source>
</evidence>
<dbReference type="GO" id="GO:0000978">
    <property type="term" value="F:RNA polymerase II cis-regulatory region sequence-specific DNA binding"/>
    <property type="evidence" value="ECO:0007669"/>
    <property type="project" value="TreeGrafter"/>
</dbReference>
<keyword evidence="1" id="KW-0479">Metal-binding</keyword>
<feature type="region of interest" description="Disordered" evidence="6">
    <location>
        <begin position="336"/>
        <end position="413"/>
    </location>
</feature>
<keyword evidence="2" id="KW-0677">Repeat</keyword>
<proteinExistence type="predicted"/>
<dbReference type="GO" id="GO:0000981">
    <property type="term" value="F:DNA-binding transcription factor activity, RNA polymerase II-specific"/>
    <property type="evidence" value="ECO:0007669"/>
    <property type="project" value="TreeGrafter"/>
</dbReference>
<organism evidence="8 9">
    <name type="scientific">Mortierella alpina</name>
    <name type="common">Oleaginous fungus</name>
    <name type="synonym">Mortierella renispora</name>
    <dbReference type="NCBI Taxonomy" id="64518"/>
    <lineage>
        <taxon>Eukaryota</taxon>
        <taxon>Fungi</taxon>
        <taxon>Fungi incertae sedis</taxon>
        <taxon>Mucoromycota</taxon>
        <taxon>Mortierellomycotina</taxon>
        <taxon>Mortierellomycetes</taxon>
        <taxon>Mortierellales</taxon>
        <taxon>Mortierellaceae</taxon>
        <taxon>Mortierella</taxon>
    </lineage>
</organism>
<sequence>MLSTTLDSAQHHLHLLEHEFLTTSNGNTVPLSASDLRSHLAKDSNSFLFSPSVPQLAPAQPHRHQYDLLDSFDIQSLPSLMSPDPSVRDRSESIDGREEEDEDEEMDEYEIFALPTQYQESPVNKPMTPLQLLNSSRPVVLASAYPVQQPQLHSQYQSLQQCHQHSITVPDAGVLYPHLQFEHQLQQQPTCVLPIYDQHNTGQFSPDVQFQPLEQQRTSPYSSIHNNILTFGSHEFVSHTQHCREAFSTQLLNALELGIHQQDLDVRPTPQNTVASLEQDLDMLMIPQFDGNLSCTDLLMASSASSLIQSPSLSWTSITPSRESSPSLANEHLAVTGNTGKQMAGRPSKKRSGSTYSRHGSKLSRTKSMSLLVPSSSVSTSDSTAAPSEAVEGTDPSAPYRSSATAEAPIKRRRRMRQVKIKVKPTSFACDTDGCGKIFSRAYNLTSHMKTHSAERPFVCGSCPLAFARRHDRERHVRLHTGEKPYTCESCGCGFMRNDALHRHQRICGQSASALLALLQQQ</sequence>
<dbReference type="Proteomes" id="UP000717515">
    <property type="component" value="Unassembled WGS sequence"/>
</dbReference>
<gene>
    <name evidence="8" type="ORF">KVV02_000604</name>
</gene>
<name>A0A9P7ZYD7_MORAP</name>
<evidence type="ECO:0000256" key="2">
    <source>
        <dbReference type="ARBA" id="ARBA00022737"/>
    </source>
</evidence>
<evidence type="ECO:0000259" key="7">
    <source>
        <dbReference type="PROSITE" id="PS50157"/>
    </source>
</evidence>
<feature type="domain" description="C2H2-type" evidence="7">
    <location>
        <begin position="458"/>
        <end position="485"/>
    </location>
</feature>
<feature type="compositionally biased region" description="Acidic residues" evidence="6">
    <location>
        <begin position="97"/>
        <end position="106"/>
    </location>
</feature>
<keyword evidence="3 5" id="KW-0863">Zinc-finger</keyword>
<dbReference type="InterPro" id="IPR050329">
    <property type="entry name" value="GLI_C2H2-zinc-finger"/>
</dbReference>
<dbReference type="PANTHER" id="PTHR19818:SF139">
    <property type="entry name" value="PAIR-RULE PROTEIN ODD-PAIRED"/>
    <property type="match status" value="1"/>
</dbReference>
<dbReference type="GO" id="GO:0045944">
    <property type="term" value="P:positive regulation of transcription by RNA polymerase II"/>
    <property type="evidence" value="ECO:0007669"/>
    <property type="project" value="UniProtKB-ARBA"/>
</dbReference>
<dbReference type="Pfam" id="PF00096">
    <property type="entry name" value="zf-C2H2"/>
    <property type="match status" value="1"/>
</dbReference>
<dbReference type="GO" id="GO:0008270">
    <property type="term" value="F:zinc ion binding"/>
    <property type="evidence" value="ECO:0007669"/>
    <property type="project" value="UniProtKB-KW"/>
</dbReference>
<dbReference type="GO" id="GO:0005634">
    <property type="term" value="C:nucleus"/>
    <property type="evidence" value="ECO:0007669"/>
    <property type="project" value="UniProtKB-ARBA"/>
</dbReference>
<dbReference type="SUPFAM" id="SSF57667">
    <property type="entry name" value="beta-beta-alpha zinc fingers"/>
    <property type="match status" value="2"/>
</dbReference>
<dbReference type="SMART" id="SM00355">
    <property type="entry name" value="ZnF_C2H2"/>
    <property type="match status" value="3"/>
</dbReference>
<evidence type="ECO:0000256" key="6">
    <source>
        <dbReference type="SAM" id="MobiDB-lite"/>
    </source>
</evidence>